<dbReference type="Gene3D" id="3.40.50.850">
    <property type="entry name" value="Isochorismatase-like"/>
    <property type="match status" value="1"/>
</dbReference>
<gene>
    <name evidence="2" type="ORF">LCGC14_0402670</name>
</gene>
<evidence type="ECO:0000259" key="1">
    <source>
        <dbReference type="Pfam" id="PF00857"/>
    </source>
</evidence>
<accession>A0A0F9TEN0</accession>
<reference evidence="2" key="1">
    <citation type="journal article" date="2015" name="Nature">
        <title>Complex archaea that bridge the gap between prokaryotes and eukaryotes.</title>
        <authorList>
            <person name="Spang A."/>
            <person name="Saw J.H."/>
            <person name="Jorgensen S.L."/>
            <person name="Zaremba-Niedzwiedzka K."/>
            <person name="Martijn J."/>
            <person name="Lind A.E."/>
            <person name="van Eijk R."/>
            <person name="Schleper C."/>
            <person name="Guy L."/>
            <person name="Ettema T.J."/>
        </authorList>
    </citation>
    <scope>NUCLEOTIDE SEQUENCE</scope>
</reference>
<feature type="domain" description="Isochorismatase-like" evidence="1">
    <location>
        <begin position="34"/>
        <end position="85"/>
    </location>
</feature>
<comment type="caution">
    <text evidence="2">The sequence shown here is derived from an EMBL/GenBank/DDBJ whole genome shotgun (WGS) entry which is preliminary data.</text>
</comment>
<dbReference type="EMBL" id="LAZR01000347">
    <property type="protein sequence ID" value="KKN73282.1"/>
    <property type="molecule type" value="Genomic_DNA"/>
</dbReference>
<dbReference type="Pfam" id="PF00857">
    <property type="entry name" value="Isochorismatase"/>
    <property type="match status" value="1"/>
</dbReference>
<protein>
    <recommendedName>
        <fullName evidence="1">Isochorismatase-like domain-containing protein</fullName>
    </recommendedName>
</protein>
<name>A0A0F9TEN0_9ZZZZ</name>
<dbReference type="AlphaFoldDB" id="A0A0F9TEN0"/>
<dbReference type="InterPro" id="IPR036380">
    <property type="entry name" value="Isochorismatase-like_sf"/>
</dbReference>
<organism evidence="2">
    <name type="scientific">marine sediment metagenome</name>
    <dbReference type="NCBI Taxonomy" id="412755"/>
    <lineage>
        <taxon>unclassified sequences</taxon>
        <taxon>metagenomes</taxon>
        <taxon>ecological metagenomes</taxon>
    </lineage>
</organism>
<sequence length="98" mass="10685">MSQPNEPAFALKCASGRLTFRAVHRAVQVVNRVTDQCVDHTVRDAADRGFYPIRISDACATHSKARQVNALAAFAGYCQTLTTQEMIGLATRSSSARE</sequence>
<evidence type="ECO:0000313" key="2">
    <source>
        <dbReference type="EMBL" id="KKN73282.1"/>
    </source>
</evidence>
<dbReference type="SUPFAM" id="SSF52499">
    <property type="entry name" value="Isochorismatase-like hydrolases"/>
    <property type="match status" value="1"/>
</dbReference>
<dbReference type="InterPro" id="IPR000868">
    <property type="entry name" value="Isochorismatase-like_dom"/>
</dbReference>
<proteinExistence type="predicted"/>